<evidence type="ECO:0000256" key="3">
    <source>
        <dbReference type="ARBA" id="ARBA00022729"/>
    </source>
</evidence>
<comment type="similarity">
    <text evidence="1">Belongs to the EndA/NucM nuclease family.</text>
</comment>
<keyword evidence="2" id="KW-0540">Nuclease</keyword>
<dbReference type="SUPFAM" id="SSF54060">
    <property type="entry name" value="His-Me finger endonucleases"/>
    <property type="match status" value="1"/>
</dbReference>
<dbReference type="EMBL" id="JAABOQ010000001">
    <property type="protein sequence ID" value="NER15618.1"/>
    <property type="molecule type" value="Genomic_DNA"/>
</dbReference>
<feature type="domain" description="Fibronectin type-III" evidence="7">
    <location>
        <begin position="276"/>
        <end position="361"/>
    </location>
</feature>
<dbReference type="Pfam" id="PF00041">
    <property type="entry name" value="fn3"/>
    <property type="match status" value="1"/>
</dbReference>
<dbReference type="Pfam" id="PF03372">
    <property type="entry name" value="Exo_endo_phos"/>
    <property type="match status" value="1"/>
</dbReference>
<dbReference type="Gene3D" id="2.60.40.10">
    <property type="entry name" value="Immunoglobulins"/>
    <property type="match status" value="1"/>
</dbReference>
<name>A0A6M0CCR0_9FLAO</name>
<evidence type="ECO:0000256" key="6">
    <source>
        <dbReference type="SAM" id="SignalP"/>
    </source>
</evidence>
<dbReference type="SUPFAM" id="SSF56219">
    <property type="entry name" value="DNase I-like"/>
    <property type="match status" value="1"/>
</dbReference>
<evidence type="ECO:0000256" key="4">
    <source>
        <dbReference type="ARBA" id="ARBA00022801"/>
    </source>
</evidence>
<dbReference type="SMART" id="SM00060">
    <property type="entry name" value="FN3"/>
    <property type="match status" value="1"/>
</dbReference>
<feature type="compositionally biased region" description="Polar residues" evidence="5">
    <location>
        <begin position="101"/>
        <end position="111"/>
    </location>
</feature>
<keyword evidence="4" id="KW-0378">Hydrolase</keyword>
<dbReference type="GO" id="GO:0004518">
    <property type="term" value="F:nuclease activity"/>
    <property type="evidence" value="ECO:0007669"/>
    <property type="project" value="UniProtKB-KW"/>
</dbReference>
<dbReference type="InterPro" id="IPR036116">
    <property type="entry name" value="FN3_sf"/>
</dbReference>
<evidence type="ECO:0000313" key="8">
    <source>
        <dbReference type="EMBL" id="NER15618.1"/>
    </source>
</evidence>
<dbReference type="InterPro" id="IPR025667">
    <property type="entry name" value="SprB_repeat"/>
</dbReference>
<evidence type="ECO:0000256" key="5">
    <source>
        <dbReference type="SAM" id="MobiDB-lite"/>
    </source>
</evidence>
<protein>
    <submittedName>
        <fullName evidence="8">T9SS type A sorting domain-containing protein</fullName>
    </submittedName>
</protein>
<dbReference type="NCBIfam" id="TIGR04183">
    <property type="entry name" value="Por_Secre_tail"/>
    <property type="match status" value="1"/>
</dbReference>
<dbReference type="InterPro" id="IPR007346">
    <property type="entry name" value="Endonuclease-I"/>
</dbReference>
<dbReference type="Gene3D" id="3.60.10.10">
    <property type="entry name" value="Endonuclease/exonuclease/phosphatase"/>
    <property type="match status" value="1"/>
</dbReference>
<evidence type="ECO:0000259" key="7">
    <source>
        <dbReference type="PROSITE" id="PS50853"/>
    </source>
</evidence>
<dbReference type="Pfam" id="PF13573">
    <property type="entry name" value="SprB"/>
    <property type="match status" value="1"/>
</dbReference>
<feature type="region of interest" description="Disordered" evidence="5">
    <location>
        <begin position="92"/>
        <end position="150"/>
    </location>
</feature>
<dbReference type="InterPro" id="IPR003961">
    <property type="entry name" value="FN3_dom"/>
</dbReference>
<dbReference type="Gene3D" id="2.60.40.740">
    <property type="match status" value="1"/>
</dbReference>
<dbReference type="InterPro" id="IPR005135">
    <property type="entry name" value="Endo/exonuclease/phosphatase"/>
</dbReference>
<accession>A0A6M0CCR0</accession>
<evidence type="ECO:0000313" key="9">
    <source>
        <dbReference type="Proteomes" id="UP000474296"/>
    </source>
</evidence>
<feature type="signal peptide" evidence="6">
    <location>
        <begin position="1"/>
        <end position="23"/>
    </location>
</feature>
<feature type="chain" id="PRO_5026712030" evidence="6">
    <location>
        <begin position="24"/>
        <end position="2032"/>
    </location>
</feature>
<dbReference type="SUPFAM" id="SSF49265">
    <property type="entry name" value="Fibronectin type III"/>
    <property type="match status" value="1"/>
</dbReference>
<dbReference type="PANTHER" id="PTHR33607">
    <property type="entry name" value="ENDONUCLEASE-1"/>
    <property type="match status" value="1"/>
</dbReference>
<dbReference type="CDD" id="cd00063">
    <property type="entry name" value="FN3"/>
    <property type="match status" value="1"/>
</dbReference>
<comment type="caution">
    <text evidence="8">The sequence shown here is derived from an EMBL/GenBank/DDBJ whole genome shotgun (WGS) entry which is preliminary data.</text>
</comment>
<dbReference type="InterPro" id="IPR036691">
    <property type="entry name" value="Endo/exonu/phosph_ase_sf"/>
</dbReference>
<dbReference type="InterPro" id="IPR013783">
    <property type="entry name" value="Ig-like_fold"/>
</dbReference>
<reference evidence="8 9" key="1">
    <citation type="submission" date="2020-01" db="EMBL/GenBank/DDBJ databases">
        <title>Spongiivirga citrea KCTC 32990T.</title>
        <authorList>
            <person name="Wang G."/>
        </authorList>
    </citation>
    <scope>NUCLEOTIDE SEQUENCE [LARGE SCALE GENOMIC DNA]</scope>
    <source>
        <strain evidence="8 9">KCTC 32990</strain>
    </source>
</reference>
<keyword evidence="3 6" id="KW-0732">Signal</keyword>
<dbReference type="PANTHER" id="PTHR33607:SF2">
    <property type="entry name" value="ENDONUCLEASE-1"/>
    <property type="match status" value="1"/>
</dbReference>
<proteinExistence type="inferred from homology"/>
<dbReference type="InterPro" id="IPR044925">
    <property type="entry name" value="His-Me_finger_sf"/>
</dbReference>
<keyword evidence="9" id="KW-1185">Reference proteome</keyword>
<dbReference type="InterPro" id="IPR026444">
    <property type="entry name" value="Secre_tail"/>
</dbReference>
<dbReference type="RefSeq" id="WP_164028895.1">
    <property type="nucleotide sequence ID" value="NZ_JAABOQ010000001.1"/>
</dbReference>
<dbReference type="GO" id="GO:0016787">
    <property type="term" value="F:hydrolase activity"/>
    <property type="evidence" value="ECO:0007669"/>
    <property type="project" value="UniProtKB-KW"/>
</dbReference>
<dbReference type="Pfam" id="PF04231">
    <property type="entry name" value="Endonuclease_1"/>
    <property type="match status" value="1"/>
</dbReference>
<evidence type="ECO:0000256" key="2">
    <source>
        <dbReference type="ARBA" id="ARBA00022722"/>
    </source>
</evidence>
<gene>
    <name evidence="8" type="ORF">GWK10_00250</name>
</gene>
<evidence type="ECO:0000256" key="1">
    <source>
        <dbReference type="ARBA" id="ARBA00006429"/>
    </source>
</evidence>
<dbReference type="Pfam" id="PF18942">
    <property type="entry name" value="DUF5689"/>
    <property type="match status" value="1"/>
</dbReference>
<sequence length="2032" mass="215132">MKTKLPNKLLTLSMLFLSGFLFAQVPAYYNGTNINQSGEALKTALANLITTTQAVELSYTPGVWNTLQQSDLDPANNNNVLLIYGSNDNDGNLMTDRSRDANNNGGSTGQWNREHTYPRSLGQPNLGSEGPGSDAHHLRPSDIGQNSSRSNLAFTAGSGIAARVNGGWYPGDEWRGDVARMMMFMYTRWGERCAAIRVANGSTTFSPEMPDILLQWNVEDPVSAFEIQRNNVVAGIQGNRNPFIDNPAFATSIWGGPQAEDRFGNGGSTDVEAPSAPANLVASNVTQTTVDLTWDAATDNVGVTSYQIFNGTTLVDTSTTTSYTVSNLTANTAYTFTVKAVDAAFNASAESNVANVTTLEDTTPPVTGDAGLIITGVFDGPLTGGTPKLIELYATADIADLSAYGFGSANNGGGTDGQEFAFTGTATKGDFIYIATEVPGVNTFFGITPNFTSGAAGINGDDAVELFFNGNVVDIFGDIAVDGSGQAWEYTDGWAYRTAGSGPDGANFTIGNWTFSGRDAMDGQVDNATATTPFPIGTYTPPAVASDLKITGVVDATLTGGTPKAIEIFVINDVADLSIYGFGSANNGGGTDGQEFAFTGSATAGDYIYIATETVNFNIFFGFEPNFTTNAAAINGDDAIELFKDGEVVDVFGDISVDGSGQAWEYTDGWAKRKDNTGPDANAFNIDNWTFSGRDALDGQTDNATATNPFPIAVTPVAGPALRINGVFDGPLTGGTPKAIELEVLADIADLSIYGFGSANNGGGTDGQEFAFTGSAVAGDKLYIATEEPGFVSFFGFTPNFISGAAAINGDDAVELFQDGEVIDVFGDIAVDGSGQAWEYTDGWAYRVADTGPDGSNFTIVNWTFSGPNALDGETTNATAANPFPIEMDPVEAPALRINGVFDGPLTGGTPKAIELEVLADIADLSIYGFGSANNGGGTDGQEFAFTGSATTGDKLYIATEETGFTTFFGFAPNFISGAAAINGDDAVELFKDGEVIDVFGDIAVDGSGQAWEYTDGWAFRKENTGPDGSTFILDNWIYSGRDALDGATDNATATNPYPGVVPIVPAALIITGVVDGPLSGGTPKVIELLATADIADLSIYGFGSANNGGGTDGQEFTFTGTATAGEFIYIATETTGFTSFFGFEPNFTTGVAGINGDDAIELFKDGEVIDVFGEIAVDGTGQPWEYLDGWAKRKEGTGADGSTFVLDNWTFSGPNALDGQTSNATAPNPFPIDGGGVIVDPELSTIAEVRATTDGTAVKVTGVLTVSDNFGGSAFIQDNTGGIAVFDAKVHGDGLFAVGDSITIVGTRSTFREQIQISPVLTVESNGTATNPIEPVTITLAELSQYSGQLVRVENPVFPRPNDVLFGSTNYNITDASGAGQLRLDNNVDSLIGLAQPESCGEVVGVVGRFNEIFQLLPRSNEDLTCAGEYVNPADAITVSKDKTFDVVTWNIEWFGDEENSPAAGNPMSDQIQKDSVKAVIQRLDVDIIAVQEIADDVLFGQMIDELPEYSYVLSDAVSRPNDPGVKQKVGFIYKNATVENVATKVLLESIHPLYNGGDDSALVNYPSTTDRFYASGRLPFMMTANVTIEGESKEFNIIDLHARANSSNGAQNRYDMRKYDVEVLKDSLDAFYPNANIILLGDYNDDVDVTVADITSTVTSYEEYVADGINYEIVTSILSENGFRSFVARENLIDHISVSDELANNDITGSTTVHYEFFDGDYSRTTSDHFPVSTRFQLNELSLGATTSTDVSCNGEGDGSASITATGGITPYTYLWSDGQETATATNLSAGDYSVIVVDALGNELMSSTITISEPAAINLTLIEDQTVYFGYGPEESALLTFDTLDGGDGNFTYEWSTGETTDVIEVSPEETTQYTLTVTDGTGCSVTGTVNVEVVDVRCGNNTIRPRVELCFRGRTRCVSTRAVPSFLRRGATLGSCDSSQELVITNLKAFPNAFRSQISIWVRSTQNTNVDLVLYDFTGNVVKQSAGKVYPGFCKFRMTGLGKLPGGVYFLKAIVDGKEQISKKMVKF</sequence>
<dbReference type="Proteomes" id="UP000474296">
    <property type="component" value="Unassembled WGS sequence"/>
</dbReference>
<dbReference type="InterPro" id="IPR043744">
    <property type="entry name" value="DUF5689"/>
</dbReference>
<organism evidence="8 9">
    <name type="scientific">Spongiivirga citrea</name>
    <dbReference type="NCBI Taxonomy" id="1481457"/>
    <lineage>
        <taxon>Bacteria</taxon>
        <taxon>Pseudomonadati</taxon>
        <taxon>Bacteroidota</taxon>
        <taxon>Flavobacteriia</taxon>
        <taxon>Flavobacteriales</taxon>
        <taxon>Flavobacteriaceae</taxon>
        <taxon>Spongiivirga</taxon>
    </lineage>
</organism>
<dbReference type="PROSITE" id="PS50853">
    <property type="entry name" value="FN3"/>
    <property type="match status" value="1"/>
</dbReference>